<dbReference type="PANTHER" id="PTHR43058:SF1">
    <property type="entry name" value="DUF427 DOMAIN-CONTAINING PROTEIN"/>
    <property type="match status" value="1"/>
</dbReference>
<feature type="domain" description="DUF427" evidence="1">
    <location>
        <begin position="22"/>
        <end position="112"/>
    </location>
</feature>
<dbReference type="PANTHER" id="PTHR43058">
    <property type="entry name" value="SLR0655 PROTEIN"/>
    <property type="match status" value="1"/>
</dbReference>
<proteinExistence type="predicted"/>
<sequence>MMERVWDYPRPPAVEPCARRARVELGGETIADSTRALRVLETSHPPVIYIPPHDVVDGWLVRSHSRTSWCEFKGRAHYFYAVDRPDAKPVAWTYLSPTPGYEALKDHIAFYPGRVDAAYLDDERIEAQESDFYGGWITSDLVGPFKGPAGTLGW</sequence>
<dbReference type="Proteomes" id="UP001147653">
    <property type="component" value="Unassembled WGS sequence"/>
</dbReference>
<evidence type="ECO:0000313" key="3">
    <source>
        <dbReference type="Proteomes" id="UP001147653"/>
    </source>
</evidence>
<name>A0A9X3SFF5_9ACTN</name>
<organism evidence="2 3">
    <name type="scientific">Solirubrobacter phytolaccae</name>
    <dbReference type="NCBI Taxonomy" id="1404360"/>
    <lineage>
        <taxon>Bacteria</taxon>
        <taxon>Bacillati</taxon>
        <taxon>Actinomycetota</taxon>
        <taxon>Thermoleophilia</taxon>
        <taxon>Solirubrobacterales</taxon>
        <taxon>Solirubrobacteraceae</taxon>
        <taxon>Solirubrobacter</taxon>
    </lineage>
</organism>
<dbReference type="EMBL" id="JAPDDP010000022">
    <property type="protein sequence ID" value="MDA0181472.1"/>
    <property type="molecule type" value="Genomic_DNA"/>
</dbReference>
<reference evidence="2" key="1">
    <citation type="submission" date="2022-10" db="EMBL/GenBank/DDBJ databases">
        <title>The WGS of Solirubrobacter phytolaccae KCTC 29190.</title>
        <authorList>
            <person name="Jiang Z."/>
        </authorList>
    </citation>
    <scope>NUCLEOTIDE SEQUENCE</scope>
    <source>
        <strain evidence="2">KCTC 29190</strain>
    </source>
</reference>
<dbReference type="InterPro" id="IPR038694">
    <property type="entry name" value="DUF427_sf"/>
</dbReference>
<dbReference type="Pfam" id="PF04248">
    <property type="entry name" value="NTP_transf_9"/>
    <property type="match status" value="1"/>
</dbReference>
<protein>
    <submittedName>
        <fullName evidence="2">DUF427 domain-containing protein</fullName>
    </submittedName>
</protein>
<gene>
    <name evidence="2" type="ORF">OJ997_14300</name>
</gene>
<dbReference type="RefSeq" id="WP_270025787.1">
    <property type="nucleotide sequence ID" value="NZ_JAPDDP010000022.1"/>
</dbReference>
<comment type="caution">
    <text evidence="2">The sequence shown here is derived from an EMBL/GenBank/DDBJ whole genome shotgun (WGS) entry which is preliminary data.</text>
</comment>
<keyword evidence="3" id="KW-1185">Reference proteome</keyword>
<evidence type="ECO:0000313" key="2">
    <source>
        <dbReference type="EMBL" id="MDA0181472.1"/>
    </source>
</evidence>
<dbReference type="AlphaFoldDB" id="A0A9X3SFF5"/>
<dbReference type="Gene3D" id="2.170.150.40">
    <property type="entry name" value="Domain of unknown function (DUF427)"/>
    <property type="match status" value="1"/>
</dbReference>
<accession>A0A9X3SFF5</accession>
<dbReference type="InterPro" id="IPR007361">
    <property type="entry name" value="DUF427"/>
</dbReference>
<evidence type="ECO:0000259" key="1">
    <source>
        <dbReference type="Pfam" id="PF04248"/>
    </source>
</evidence>